<dbReference type="GO" id="GO:0004222">
    <property type="term" value="F:metalloendopeptidase activity"/>
    <property type="evidence" value="ECO:0007669"/>
    <property type="project" value="TreeGrafter"/>
</dbReference>
<evidence type="ECO:0000313" key="5">
    <source>
        <dbReference type="EMBL" id="PAD72065.1"/>
    </source>
</evidence>
<dbReference type="SUPFAM" id="SSF51261">
    <property type="entry name" value="Duplicated hybrid motif"/>
    <property type="match status" value="1"/>
</dbReference>
<keyword evidence="3" id="KW-1133">Transmembrane helix</keyword>
<evidence type="ECO:0000256" key="1">
    <source>
        <dbReference type="ARBA" id="ARBA00022729"/>
    </source>
</evidence>
<dbReference type="PANTHER" id="PTHR21666">
    <property type="entry name" value="PEPTIDASE-RELATED"/>
    <property type="match status" value="1"/>
</dbReference>
<dbReference type="Pfam" id="PF01551">
    <property type="entry name" value="Peptidase_M23"/>
    <property type="match status" value="1"/>
</dbReference>
<accession>A0A268EG09</accession>
<protein>
    <submittedName>
        <fullName evidence="5">Peptidase M23</fullName>
    </submittedName>
</protein>
<feature type="transmembrane region" description="Helical" evidence="3">
    <location>
        <begin position="110"/>
        <end position="128"/>
    </location>
</feature>
<comment type="caution">
    <text evidence="5">The sequence shown here is derived from an EMBL/GenBank/DDBJ whole genome shotgun (WGS) entry which is preliminary data.</text>
</comment>
<evidence type="ECO:0000259" key="4">
    <source>
        <dbReference type="Pfam" id="PF01551"/>
    </source>
</evidence>
<dbReference type="RefSeq" id="WP_095267796.1">
    <property type="nucleotide sequence ID" value="NZ_NPBY01000083.1"/>
</dbReference>
<keyword evidence="3" id="KW-0812">Transmembrane</keyword>
<dbReference type="InterPro" id="IPR011055">
    <property type="entry name" value="Dup_hybrid_motif"/>
</dbReference>
<sequence length="309" mass="33978">MDIKSSVRHRREARIRELLEGGAGQDDGFELTPTVRDHSQEPGQRTSGVRAGQEAPSPRPGGRLEPLAAGDEPDPEKLWKQRYRSWYGPPGADPEDPGEPPRRASFMNSLLRRLVVSTLVFGLVWGVFNIQHPWAVRAQAFVIESLSREMDFQAAQAWYEDHFGGAPSFIPIFGQTEGSSTKVNAHSTLAAPLEGRLVQSFAVDLKGIVLEATGGSLANREVRSIETGRVLEVKETPDNGYTIVIQHTGERRAMYSRLGETHLKVNDWVEGGEVIGILSLSEAGGLPALYFELKEGNRSVDPAEVIPFD</sequence>
<dbReference type="Proteomes" id="UP000215596">
    <property type="component" value="Unassembled WGS sequence"/>
</dbReference>
<dbReference type="EMBL" id="NPBY01000083">
    <property type="protein sequence ID" value="PAD72065.1"/>
    <property type="molecule type" value="Genomic_DNA"/>
</dbReference>
<dbReference type="AlphaFoldDB" id="A0A268EG09"/>
<evidence type="ECO:0000313" key="6">
    <source>
        <dbReference type="Proteomes" id="UP000215596"/>
    </source>
</evidence>
<evidence type="ECO:0000256" key="2">
    <source>
        <dbReference type="SAM" id="MobiDB-lite"/>
    </source>
</evidence>
<name>A0A268EG09_9BACL</name>
<gene>
    <name evidence="5" type="ORF">CHH67_23415</name>
</gene>
<feature type="region of interest" description="Disordered" evidence="2">
    <location>
        <begin position="15"/>
        <end position="75"/>
    </location>
</feature>
<keyword evidence="1" id="KW-0732">Signal</keyword>
<dbReference type="InterPro" id="IPR050570">
    <property type="entry name" value="Cell_wall_metabolism_enzyme"/>
</dbReference>
<dbReference type="InterPro" id="IPR016047">
    <property type="entry name" value="M23ase_b-sheet_dom"/>
</dbReference>
<organism evidence="5 6">
    <name type="scientific">Paenibacillus campinasensis</name>
    <dbReference type="NCBI Taxonomy" id="66347"/>
    <lineage>
        <taxon>Bacteria</taxon>
        <taxon>Bacillati</taxon>
        <taxon>Bacillota</taxon>
        <taxon>Bacilli</taxon>
        <taxon>Bacillales</taxon>
        <taxon>Paenibacillaceae</taxon>
        <taxon>Paenibacillus</taxon>
    </lineage>
</organism>
<reference evidence="5 6" key="1">
    <citation type="submission" date="2017-07" db="EMBL/GenBank/DDBJ databases">
        <title>Isolation and whole genome analysis of endospore-forming bacteria from heroin.</title>
        <authorList>
            <person name="Kalinowski J."/>
            <person name="Ahrens B."/>
            <person name="Al-Dilaimi A."/>
            <person name="Winkler A."/>
            <person name="Wibberg D."/>
            <person name="Schleenbecker U."/>
            <person name="Ruckert C."/>
            <person name="Wolfel R."/>
            <person name="Grass G."/>
        </authorList>
    </citation>
    <scope>NUCLEOTIDE SEQUENCE [LARGE SCALE GENOMIC DNA]</scope>
    <source>
        <strain evidence="5 6">7537-G1</strain>
    </source>
</reference>
<keyword evidence="3" id="KW-0472">Membrane</keyword>
<proteinExistence type="predicted"/>
<dbReference type="CDD" id="cd12797">
    <property type="entry name" value="M23_peptidase"/>
    <property type="match status" value="1"/>
</dbReference>
<dbReference type="OrthoDB" id="2986589at2"/>
<feature type="domain" description="M23ase beta-sheet core" evidence="4">
    <location>
        <begin position="207"/>
        <end position="302"/>
    </location>
</feature>
<dbReference type="Gene3D" id="2.70.70.10">
    <property type="entry name" value="Glucose Permease (Domain IIA)"/>
    <property type="match status" value="1"/>
</dbReference>
<evidence type="ECO:0000256" key="3">
    <source>
        <dbReference type="SAM" id="Phobius"/>
    </source>
</evidence>
<dbReference type="PANTHER" id="PTHR21666:SF289">
    <property type="entry name" value="L-ALA--D-GLU ENDOPEPTIDASE"/>
    <property type="match status" value="1"/>
</dbReference>